<proteinExistence type="predicted"/>
<comment type="caution">
    <text evidence="2">The sequence shown here is derived from an EMBL/GenBank/DDBJ whole genome shotgun (WGS) entry which is preliminary data.</text>
</comment>
<reference evidence="2 3" key="1">
    <citation type="submission" date="2016-11" db="EMBL/GenBank/DDBJ databases">
        <title>Whole genomes of Flavobacteriaceae.</title>
        <authorList>
            <person name="Stine C."/>
            <person name="Li C."/>
            <person name="Tadesse D."/>
        </authorList>
    </citation>
    <scope>NUCLEOTIDE SEQUENCE [LARGE SCALE GENOMIC DNA]</scope>
    <source>
        <strain evidence="2 3">DSM 24704</strain>
    </source>
</reference>
<feature type="transmembrane region" description="Helical" evidence="1">
    <location>
        <begin position="118"/>
        <end position="135"/>
    </location>
</feature>
<sequence length="157" mass="18374">MKSKLDATEFRNKIKSNTVIGNPKLKFFSPFWLFKIFEGFSKPFYGNFDDSTFRLTINSTVSPTFYTIIGKYKTTNRTLNISYSIEPTHKFSSIWTKYFPVVAFLLVNSVMISNGTPAEVYIVFNLFLVLIMFLSKRGPKKERKNLERKFNEIFEII</sequence>
<name>A0A227PE41_9FLAO</name>
<keyword evidence="1" id="KW-1133">Transmembrane helix</keyword>
<dbReference type="Proteomes" id="UP000214684">
    <property type="component" value="Unassembled WGS sequence"/>
</dbReference>
<dbReference type="EMBL" id="MUGS01000009">
    <property type="protein sequence ID" value="OXG07773.1"/>
    <property type="molecule type" value="Genomic_DNA"/>
</dbReference>
<organism evidence="2 3">
    <name type="scientific">Flavobacterium araucananum</name>
    <dbReference type="NCBI Taxonomy" id="946678"/>
    <lineage>
        <taxon>Bacteria</taxon>
        <taxon>Pseudomonadati</taxon>
        <taxon>Bacteroidota</taxon>
        <taxon>Flavobacteriia</taxon>
        <taxon>Flavobacteriales</taxon>
        <taxon>Flavobacteriaceae</taxon>
        <taxon>Flavobacterium</taxon>
    </lineage>
</organism>
<dbReference type="OrthoDB" id="1371022at2"/>
<accession>A0A227PE41</accession>
<evidence type="ECO:0000256" key="1">
    <source>
        <dbReference type="SAM" id="Phobius"/>
    </source>
</evidence>
<keyword evidence="1" id="KW-0472">Membrane</keyword>
<feature type="transmembrane region" description="Helical" evidence="1">
    <location>
        <begin position="94"/>
        <end position="112"/>
    </location>
</feature>
<keyword evidence="3" id="KW-1185">Reference proteome</keyword>
<evidence type="ECO:0000313" key="2">
    <source>
        <dbReference type="EMBL" id="OXG07773.1"/>
    </source>
</evidence>
<dbReference type="RefSeq" id="WP_089478986.1">
    <property type="nucleotide sequence ID" value="NZ_MUGS01000009.1"/>
</dbReference>
<protein>
    <submittedName>
        <fullName evidence="2">Uncharacterized protein</fullName>
    </submittedName>
</protein>
<keyword evidence="1" id="KW-0812">Transmembrane</keyword>
<evidence type="ECO:0000313" key="3">
    <source>
        <dbReference type="Proteomes" id="UP000214684"/>
    </source>
</evidence>
<dbReference type="AlphaFoldDB" id="A0A227PE41"/>
<gene>
    <name evidence="2" type="ORF">B0A64_07940</name>
</gene>